<keyword evidence="1" id="KW-0812">Transmembrane</keyword>
<dbReference type="InterPro" id="IPR032751">
    <property type="entry name" value="Fuseless"/>
</dbReference>
<dbReference type="Proteomes" id="UP001162156">
    <property type="component" value="Unassembled WGS sequence"/>
</dbReference>
<comment type="caution">
    <text evidence="2">The sequence shown here is derived from an EMBL/GenBank/DDBJ whole genome shotgun (WGS) entry which is preliminary data.</text>
</comment>
<dbReference type="PANTHER" id="PTHR35270:SF2">
    <property type="entry name" value="FUSELESS, ISOFORM A"/>
    <property type="match status" value="1"/>
</dbReference>
<dbReference type="GO" id="GO:0007270">
    <property type="term" value="P:neuron-neuron synaptic transmission"/>
    <property type="evidence" value="ECO:0007669"/>
    <property type="project" value="TreeGrafter"/>
</dbReference>
<name>A0AAV8XVE0_9CUCU</name>
<dbReference type="AlphaFoldDB" id="A0AAV8XVE0"/>
<evidence type="ECO:0000256" key="1">
    <source>
        <dbReference type="SAM" id="Phobius"/>
    </source>
</evidence>
<evidence type="ECO:0000313" key="3">
    <source>
        <dbReference type="Proteomes" id="UP001162156"/>
    </source>
</evidence>
<gene>
    <name evidence="2" type="ORF">NQ314_010117</name>
</gene>
<accession>A0AAV8XVE0</accession>
<organism evidence="2 3">
    <name type="scientific">Rhamnusium bicolor</name>
    <dbReference type="NCBI Taxonomy" id="1586634"/>
    <lineage>
        <taxon>Eukaryota</taxon>
        <taxon>Metazoa</taxon>
        <taxon>Ecdysozoa</taxon>
        <taxon>Arthropoda</taxon>
        <taxon>Hexapoda</taxon>
        <taxon>Insecta</taxon>
        <taxon>Pterygota</taxon>
        <taxon>Neoptera</taxon>
        <taxon>Endopterygota</taxon>
        <taxon>Coleoptera</taxon>
        <taxon>Polyphaga</taxon>
        <taxon>Cucujiformia</taxon>
        <taxon>Chrysomeloidea</taxon>
        <taxon>Cerambycidae</taxon>
        <taxon>Lepturinae</taxon>
        <taxon>Rhagiini</taxon>
        <taxon>Rhamnusium</taxon>
    </lineage>
</organism>
<feature type="transmembrane region" description="Helical" evidence="1">
    <location>
        <begin position="12"/>
        <end position="34"/>
    </location>
</feature>
<reference evidence="2" key="1">
    <citation type="journal article" date="2023" name="Insect Mol. Biol.">
        <title>Genome sequencing provides insights into the evolution of gene families encoding plant cell wall-degrading enzymes in longhorned beetles.</title>
        <authorList>
            <person name="Shin N.R."/>
            <person name="Okamura Y."/>
            <person name="Kirsch R."/>
            <person name="Pauchet Y."/>
        </authorList>
    </citation>
    <scope>NUCLEOTIDE SEQUENCE</scope>
    <source>
        <strain evidence="2">RBIC_L_NR</strain>
    </source>
</reference>
<keyword evidence="3" id="KW-1185">Reference proteome</keyword>
<dbReference type="GO" id="GO:0070073">
    <property type="term" value="P:clustering of voltage-gated calcium channels"/>
    <property type="evidence" value="ECO:0007669"/>
    <property type="project" value="TreeGrafter"/>
</dbReference>
<protein>
    <submittedName>
        <fullName evidence="2">Uncharacterized protein</fullName>
    </submittedName>
</protein>
<dbReference type="GO" id="GO:0042734">
    <property type="term" value="C:presynaptic membrane"/>
    <property type="evidence" value="ECO:0007669"/>
    <property type="project" value="TreeGrafter"/>
</dbReference>
<dbReference type="GO" id="GO:0007274">
    <property type="term" value="P:neuromuscular synaptic transmission"/>
    <property type="evidence" value="ECO:0007669"/>
    <property type="project" value="TreeGrafter"/>
</dbReference>
<sequence length="109" mass="12655">MHQPELSCWITHWVCLIILILLGCSNSLLVRGVYIDAEEPAGKCVMFPCYYLRVIFQGEKRKRLNLTSLNFEQQVKVYKRDIDKIVENNHIVSVSTISSTIEENHKENC</sequence>
<keyword evidence="1" id="KW-0472">Membrane</keyword>
<dbReference type="EMBL" id="JANEYF010002788">
    <property type="protein sequence ID" value="KAJ8942217.1"/>
    <property type="molecule type" value="Genomic_DNA"/>
</dbReference>
<dbReference type="PANTHER" id="PTHR35270">
    <property type="entry name" value="FUSELESS, ISOFORM A"/>
    <property type="match status" value="1"/>
</dbReference>
<evidence type="ECO:0000313" key="2">
    <source>
        <dbReference type="EMBL" id="KAJ8942217.1"/>
    </source>
</evidence>
<proteinExistence type="predicted"/>
<keyword evidence="1" id="KW-1133">Transmembrane helix</keyword>